<gene>
    <name evidence="3" type="ORF">PLAM_1162</name>
</gene>
<keyword evidence="1" id="KW-0472">Membrane</keyword>
<dbReference type="CDD" id="cd01949">
    <property type="entry name" value="GGDEF"/>
    <property type="match status" value="1"/>
</dbReference>
<accession>A0A1J1JEF0</accession>
<protein>
    <recommendedName>
        <fullName evidence="2">GGDEF domain-containing protein</fullName>
    </recommendedName>
</protein>
<keyword evidence="1" id="KW-1133">Transmembrane helix</keyword>
<dbReference type="InterPro" id="IPR050469">
    <property type="entry name" value="Diguanylate_Cyclase"/>
</dbReference>
<dbReference type="EMBL" id="LO018304">
    <property type="protein sequence ID" value="CUM59129.1"/>
    <property type="molecule type" value="Genomic_DNA"/>
</dbReference>
<keyword evidence="1" id="KW-0812">Transmembrane</keyword>
<evidence type="ECO:0000313" key="3">
    <source>
        <dbReference type="EMBL" id="CUM59129.1"/>
    </source>
</evidence>
<sequence>MMGLDISTMSVMVSASLILQSITLIFFFFLSNKYPGVGIYAVGTLFSAIGFLIIPICFFVSDQFIEFNLKFLSNLLLISSQILYTIGIIRFLNKKVNSFFFIALTSASLVIQFYSIYIKNDFIIRNMGIIFTSITAYFWAIYFLIKFRERYLYASSIFICISFIFNIIFLLFRAIMIPLTNTKALLDPNLVNLTTFGSMFLFDYLRNAGFIMMICQRLYHEIHQLATLDFLTNTFNRRAMQQCLDQKTAKFNQSKTLFSLIMLDVDRFKLINDTYGHDRGDLVLQHLTTILKQNLRSEDILSRWGGEEFLILLPNTDIQKSFLIANRLRTTVEENPADNGLIYYTISLGVGTFNQEYTGELDSLLIAIDQALYQAKENGRNQVVIAKNP</sequence>
<feature type="transmembrane region" description="Helical" evidence="1">
    <location>
        <begin position="6"/>
        <end position="30"/>
    </location>
</feature>
<dbReference type="InterPro" id="IPR043128">
    <property type="entry name" value="Rev_trsase/Diguanyl_cyclase"/>
</dbReference>
<feature type="transmembrane region" description="Helical" evidence="1">
    <location>
        <begin position="152"/>
        <end position="176"/>
    </location>
</feature>
<feature type="transmembrane region" description="Helical" evidence="1">
    <location>
        <begin position="123"/>
        <end position="145"/>
    </location>
</feature>
<reference evidence="3" key="1">
    <citation type="submission" date="2015-09" db="EMBL/GenBank/DDBJ databases">
        <authorList>
            <person name="Jackson K.R."/>
            <person name="Lunt B.L."/>
            <person name="Fisher J.N.B."/>
            <person name="Gardner A.V."/>
            <person name="Bailey M.E."/>
            <person name="Deus L.M."/>
            <person name="Earl A.S."/>
            <person name="Gibby P.D."/>
            <person name="Hartmann K.A."/>
            <person name="Liu J.E."/>
            <person name="Manci A.M."/>
            <person name="Nielsen D.A."/>
            <person name="Solomon M.B."/>
            <person name="Breakwell D.P."/>
            <person name="Burnett S.H."/>
            <person name="Grose J.H."/>
        </authorList>
    </citation>
    <scope>NUCLEOTIDE SEQUENCE</scope>
    <source>
        <strain evidence="3">7805</strain>
    </source>
</reference>
<feature type="transmembrane region" description="Helical" evidence="1">
    <location>
        <begin position="37"/>
        <end position="61"/>
    </location>
</feature>
<dbReference type="PROSITE" id="PS50887">
    <property type="entry name" value="GGDEF"/>
    <property type="match status" value="1"/>
</dbReference>
<dbReference type="SUPFAM" id="SSF55073">
    <property type="entry name" value="Nucleotide cyclase"/>
    <property type="match status" value="1"/>
</dbReference>
<dbReference type="SMART" id="SM00267">
    <property type="entry name" value="GGDEF"/>
    <property type="match status" value="1"/>
</dbReference>
<name>A0A1J1JEF0_PLAAG</name>
<feature type="domain" description="GGDEF" evidence="2">
    <location>
        <begin position="256"/>
        <end position="388"/>
    </location>
</feature>
<dbReference type="InterPro" id="IPR029787">
    <property type="entry name" value="Nucleotide_cyclase"/>
</dbReference>
<dbReference type="InterPro" id="IPR000160">
    <property type="entry name" value="GGDEF_dom"/>
</dbReference>
<dbReference type="Pfam" id="PF00990">
    <property type="entry name" value="GGDEF"/>
    <property type="match status" value="1"/>
</dbReference>
<evidence type="ECO:0000256" key="1">
    <source>
        <dbReference type="SAM" id="Phobius"/>
    </source>
</evidence>
<dbReference type="AlphaFoldDB" id="A0A1J1JEF0"/>
<dbReference type="PANTHER" id="PTHR45138">
    <property type="entry name" value="REGULATORY COMPONENTS OF SENSORY TRANSDUCTION SYSTEM"/>
    <property type="match status" value="1"/>
</dbReference>
<dbReference type="GO" id="GO:0052621">
    <property type="term" value="F:diguanylate cyclase activity"/>
    <property type="evidence" value="ECO:0007669"/>
    <property type="project" value="TreeGrafter"/>
</dbReference>
<proteinExistence type="predicted"/>
<dbReference type="FunFam" id="3.30.70.270:FF:000001">
    <property type="entry name" value="Diguanylate cyclase domain protein"/>
    <property type="match status" value="1"/>
</dbReference>
<evidence type="ECO:0000259" key="2">
    <source>
        <dbReference type="PROSITE" id="PS50887"/>
    </source>
</evidence>
<feature type="transmembrane region" description="Helical" evidence="1">
    <location>
        <begin position="99"/>
        <end position="117"/>
    </location>
</feature>
<dbReference type="Gene3D" id="3.30.70.270">
    <property type="match status" value="1"/>
</dbReference>
<organism evidence="3">
    <name type="scientific">Planktothrix agardhii</name>
    <name type="common">Oscillatoria agardhii</name>
    <dbReference type="NCBI Taxonomy" id="1160"/>
    <lineage>
        <taxon>Bacteria</taxon>
        <taxon>Bacillati</taxon>
        <taxon>Cyanobacteriota</taxon>
        <taxon>Cyanophyceae</taxon>
        <taxon>Oscillatoriophycideae</taxon>
        <taxon>Oscillatoriales</taxon>
        <taxon>Microcoleaceae</taxon>
        <taxon>Planktothrix</taxon>
    </lineage>
</organism>
<dbReference type="NCBIfam" id="TIGR00254">
    <property type="entry name" value="GGDEF"/>
    <property type="match status" value="1"/>
</dbReference>
<dbReference type="PANTHER" id="PTHR45138:SF9">
    <property type="entry name" value="DIGUANYLATE CYCLASE DGCM-RELATED"/>
    <property type="match status" value="1"/>
</dbReference>
<feature type="transmembrane region" description="Helical" evidence="1">
    <location>
        <begin position="73"/>
        <end position="92"/>
    </location>
</feature>